<keyword evidence="2" id="KW-1185">Reference proteome</keyword>
<proteinExistence type="predicted"/>
<dbReference type="Pfam" id="PF10987">
    <property type="entry name" value="DUF2806"/>
    <property type="match status" value="1"/>
</dbReference>
<organism evidence="1 2">
    <name type="scientific">Paracoccus aerius</name>
    <dbReference type="NCBI Taxonomy" id="1915382"/>
    <lineage>
        <taxon>Bacteria</taxon>
        <taxon>Pseudomonadati</taxon>
        <taxon>Pseudomonadota</taxon>
        <taxon>Alphaproteobacteria</taxon>
        <taxon>Rhodobacterales</taxon>
        <taxon>Paracoccaceae</taxon>
        <taxon>Paracoccus</taxon>
    </lineage>
</organism>
<accession>A0ABS1S7D0</accession>
<reference evidence="1 2" key="1">
    <citation type="submission" date="2021-01" db="EMBL/GenBank/DDBJ databases">
        <title>011410 draft genome.</title>
        <authorList>
            <person name="Lang L."/>
        </authorList>
    </citation>
    <scope>NUCLEOTIDE SEQUENCE [LARGE SCALE GENOMIC DNA]</scope>
    <source>
        <strain evidence="1 2">KCTC 42845</strain>
    </source>
</reference>
<dbReference type="EMBL" id="JAESHT010000005">
    <property type="protein sequence ID" value="MBL3673597.1"/>
    <property type="molecule type" value="Genomic_DNA"/>
</dbReference>
<dbReference type="InterPro" id="IPR021254">
    <property type="entry name" value="DUF2806"/>
</dbReference>
<evidence type="ECO:0000313" key="1">
    <source>
        <dbReference type="EMBL" id="MBL3673597.1"/>
    </source>
</evidence>
<gene>
    <name evidence="1" type="ORF">JL111_08855</name>
</gene>
<dbReference type="RefSeq" id="WP_191313049.1">
    <property type="nucleotide sequence ID" value="NZ_BNCL01000039.1"/>
</dbReference>
<comment type="caution">
    <text evidence="1">The sequence shown here is derived from an EMBL/GenBank/DDBJ whole genome shotgun (WGS) entry which is preliminary data.</text>
</comment>
<name>A0ABS1S7D0_9RHOB</name>
<dbReference type="Proteomes" id="UP000644749">
    <property type="component" value="Unassembled WGS sequence"/>
</dbReference>
<evidence type="ECO:0000313" key="2">
    <source>
        <dbReference type="Proteomes" id="UP000644749"/>
    </source>
</evidence>
<protein>
    <submittedName>
        <fullName evidence="1">DUF2806 domain-containing protein</fullName>
    </submittedName>
</protein>
<sequence>MSEDRSDNEVSLLAEWTGTGIKIGIKSRFASALDWLGGVGVKRLGRSWDRSNREHDAVTDGNISLIEAAAEYGVKVLGASPETAERAFERHFQKVLRHQTNKDAVLIEARNILENDQMEADHPGELSEEFLDRLESHAGLASTEALRSMFGHILASEVRLPGSISKGTMNFVSMLDRETAELINTVAPYCIGDMCYMVCLPDQIKHYHQVRLEQAGFWSPGSTMKFSFSEENGRKRLMHAGTGEIAVYTSKEDMSLSLDIAILSIAGKELVTSLGVKPDWDRFAGKIANHRGLRMGIHVRANPQSDYKIKVAYIKDNNDEQLLRVELDADGKVIRGSEKPLRL</sequence>